<dbReference type="OrthoDB" id="4328351at2"/>
<accession>A0A1E7LZT1</accession>
<dbReference type="Proteomes" id="UP000175971">
    <property type="component" value="Unassembled WGS sequence"/>
</dbReference>
<dbReference type="AlphaFoldDB" id="A0A1E7LZT1"/>
<proteinExistence type="predicted"/>
<keyword evidence="3" id="KW-1185">Reference proteome</keyword>
<organism evidence="2 3">
    <name type="scientific">Streptomyces nanshensis</name>
    <dbReference type="NCBI Taxonomy" id="518642"/>
    <lineage>
        <taxon>Bacteria</taxon>
        <taxon>Bacillati</taxon>
        <taxon>Actinomycetota</taxon>
        <taxon>Actinomycetes</taxon>
        <taxon>Kitasatosporales</taxon>
        <taxon>Streptomycetaceae</taxon>
        <taxon>Streptomyces</taxon>
    </lineage>
</organism>
<evidence type="ECO:0000313" key="3">
    <source>
        <dbReference type="Proteomes" id="UP000175971"/>
    </source>
</evidence>
<name>A0A1E7LZT1_9ACTN</name>
<evidence type="ECO:0000256" key="1">
    <source>
        <dbReference type="SAM" id="MobiDB-lite"/>
    </source>
</evidence>
<reference evidence="2 3" key="1">
    <citation type="journal article" date="2016" name="Front. Microbiol.">
        <title>Comparative Genomics Analysis of Streptomyces Species Reveals Their Adaptation to the Marine Environment and Their Diversity at the Genomic Level.</title>
        <authorList>
            <person name="Tian X."/>
            <person name="Zhang Z."/>
            <person name="Yang T."/>
            <person name="Chen M."/>
            <person name="Li J."/>
            <person name="Chen F."/>
            <person name="Yang J."/>
            <person name="Li W."/>
            <person name="Zhang B."/>
            <person name="Zhang Z."/>
            <person name="Wu J."/>
            <person name="Zhang C."/>
            <person name="Long L."/>
            <person name="Xiao J."/>
        </authorList>
    </citation>
    <scope>NUCLEOTIDE SEQUENCE [LARGE SCALE GENOMIC DNA]</scope>
    <source>
        <strain evidence="2 3">SCSIO M10372</strain>
    </source>
</reference>
<comment type="caution">
    <text evidence="2">The sequence shown here is derived from an EMBL/GenBank/DDBJ whole genome shotgun (WGS) entry which is preliminary data.</text>
</comment>
<dbReference type="RefSeq" id="WP_070200009.1">
    <property type="nucleotide sequence ID" value="NZ_LJGZ01000007.1"/>
</dbReference>
<sequence length="144" mass="15673">MTIPNSPIPGITSSTKDIETPPGGGCGETSTTAWSFALDEDDFVVAEGPAGTEGNVRLAFETLIIPFGTQAESAETYLREWRKMERDWASGYTLGSPSATVRRIDPEQVEVGDLYGQFETCTMSAAEFVGALEDLVRFLRQLRS</sequence>
<protein>
    <submittedName>
        <fullName evidence="2">Uncharacterized protein</fullName>
    </submittedName>
</protein>
<gene>
    <name evidence="2" type="ORF">AN221_05130</name>
</gene>
<dbReference type="EMBL" id="LJGZ01000007">
    <property type="protein sequence ID" value="OEV21762.1"/>
    <property type="molecule type" value="Genomic_DNA"/>
</dbReference>
<evidence type="ECO:0000313" key="2">
    <source>
        <dbReference type="EMBL" id="OEV21762.1"/>
    </source>
</evidence>
<feature type="region of interest" description="Disordered" evidence="1">
    <location>
        <begin position="1"/>
        <end position="30"/>
    </location>
</feature>